<reference evidence="3" key="1">
    <citation type="submission" date="2022-04" db="EMBL/GenBank/DDBJ databases">
        <title>Evolutionary, genomic, and biogeographic characterization of Chryseobacterium nepalense represented by a plastic-degrading bacterium AC3.</title>
        <authorList>
            <person name="Yin Z."/>
            <person name="Liu X."/>
            <person name="Wang D."/>
            <person name="Xie Z."/>
        </authorList>
    </citation>
    <scope>NUCLEOTIDE SEQUENCE</scope>
    <source>
        <strain evidence="3">AC3</strain>
    </source>
</reference>
<dbReference type="Pfam" id="PF13568">
    <property type="entry name" value="OMP_b-brl_2"/>
    <property type="match status" value="1"/>
</dbReference>
<gene>
    <name evidence="3" type="ORF">M0D58_09765</name>
</gene>
<organism evidence="3 4">
    <name type="scientific">Chryseobacterium nepalense</name>
    <dbReference type="NCBI Taxonomy" id="1854498"/>
    <lineage>
        <taxon>Bacteria</taxon>
        <taxon>Pseudomonadati</taxon>
        <taxon>Bacteroidota</taxon>
        <taxon>Flavobacteriia</taxon>
        <taxon>Flavobacteriales</taxon>
        <taxon>Weeksellaceae</taxon>
        <taxon>Chryseobacterium group</taxon>
        <taxon>Chryseobacterium</taxon>
    </lineage>
</organism>
<evidence type="ECO:0000313" key="4">
    <source>
        <dbReference type="Proteomes" id="UP000830552"/>
    </source>
</evidence>
<feature type="domain" description="Outer membrane protein beta-barrel" evidence="2">
    <location>
        <begin position="18"/>
        <end position="175"/>
    </location>
</feature>
<dbReference type="InterPro" id="IPR025665">
    <property type="entry name" value="Beta-barrel_OMP_2"/>
</dbReference>
<keyword evidence="4" id="KW-1185">Reference proteome</keyword>
<sequence length="203" mass="23166">MRKILFTCLILIFGFSSAQVTFSTGIRTGVNFATLTKRNNESFYIHEDDKPEKVINTNLKTVTDFYIGLQGNIRFTERYALQPEFNYSRQGTNLQYTSENGILPRKRLHYDFVGLQFTNKVYIKNFNVFAGPFLDLAVGNNNAGLDLGFAGGLGYDLSKNLGFEVRIKKGFISMLDHENSSFLFANSNTVFQIGAYYTFRFKK</sequence>
<name>A0ABY4K1W6_9FLAO</name>
<keyword evidence="1" id="KW-0732">Signal</keyword>
<accession>A0ABY4K1W6</accession>
<evidence type="ECO:0000313" key="3">
    <source>
        <dbReference type="EMBL" id="UPQ74336.1"/>
    </source>
</evidence>
<dbReference type="Proteomes" id="UP000830552">
    <property type="component" value="Chromosome"/>
</dbReference>
<evidence type="ECO:0000256" key="1">
    <source>
        <dbReference type="SAM" id="SignalP"/>
    </source>
</evidence>
<dbReference type="RefSeq" id="WP_248388795.1">
    <property type="nucleotide sequence ID" value="NZ_CP096203.1"/>
</dbReference>
<feature type="signal peptide" evidence="1">
    <location>
        <begin position="1"/>
        <end position="18"/>
    </location>
</feature>
<proteinExistence type="predicted"/>
<feature type="chain" id="PRO_5045228356" evidence="1">
    <location>
        <begin position="19"/>
        <end position="203"/>
    </location>
</feature>
<evidence type="ECO:0000259" key="2">
    <source>
        <dbReference type="Pfam" id="PF13568"/>
    </source>
</evidence>
<protein>
    <submittedName>
        <fullName evidence="3">PorT family protein</fullName>
    </submittedName>
</protein>
<dbReference type="EMBL" id="CP096203">
    <property type="protein sequence ID" value="UPQ74336.1"/>
    <property type="molecule type" value="Genomic_DNA"/>
</dbReference>